<name>A0ABU6TFE5_9FABA</name>
<dbReference type="InterPro" id="IPR038499">
    <property type="entry name" value="BRO1_sf"/>
</dbReference>
<proteinExistence type="predicted"/>
<reference evidence="2 3" key="1">
    <citation type="journal article" date="2023" name="Plants (Basel)">
        <title>Bridging the Gap: Combining Genomics and Transcriptomics Approaches to Understand Stylosanthes scabra, an Orphan Legume from the Brazilian Caatinga.</title>
        <authorList>
            <person name="Ferreira-Neto J.R.C."/>
            <person name="da Silva M.D."/>
            <person name="Binneck E."/>
            <person name="de Melo N.F."/>
            <person name="da Silva R.H."/>
            <person name="de Melo A.L.T.M."/>
            <person name="Pandolfi V."/>
            <person name="Bustamante F.O."/>
            <person name="Brasileiro-Vidal A.C."/>
            <person name="Benko-Iseppon A.M."/>
        </authorList>
    </citation>
    <scope>NUCLEOTIDE SEQUENCE [LARGE SCALE GENOMIC DNA]</scope>
    <source>
        <tissue evidence="2">Leaves</tissue>
    </source>
</reference>
<protein>
    <recommendedName>
        <fullName evidence="1">BRO1 domain-containing protein</fullName>
    </recommendedName>
</protein>
<accession>A0ABU6TFE5</accession>
<dbReference type="PROSITE" id="PS51180">
    <property type="entry name" value="BRO1"/>
    <property type="match status" value="1"/>
</dbReference>
<evidence type="ECO:0000313" key="3">
    <source>
        <dbReference type="Proteomes" id="UP001341840"/>
    </source>
</evidence>
<dbReference type="PANTHER" id="PTHR23031:SF15">
    <property type="entry name" value="LD12055P"/>
    <property type="match status" value="1"/>
</dbReference>
<evidence type="ECO:0000313" key="2">
    <source>
        <dbReference type="EMBL" id="MED6147235.1"/>
    </source>
</evidence>
<dbReference type="PANTHER" id="PTHR23031">
    <property type="entry name" value="RHOPHILIN"/>
    <property type="match status" value="1"/>
</dbReference>
<sequence>MFVWYNAFNPQQNSSQHNIHLEKASVIFNLGAICTQIARSCDLTTIQGHHIAMDALNDVSHWFLVLSPVAKKASSTMDLSEKCIQILCEIITAQIAELKRNPHSHSDGSSLAGYPVSLLYQKAYDMSTSGPLAEDLRQSSISEFLESKMKTSHVQTGPSDITEQFLSGYSEAQSLLREGCQTPCLDFLSEFGLLKITDGNIVANFRGSNVGIGGDELPRDHPE</sequence>
<organism evidence="2 3">
    <name type="scientific">Stylosanthes scabra</name>
    <dbReference type="NCBI Taxonomy" id="79078"/>
    <lineage>
        <taxon>Eukaryota</taxon>
        <taxon>Viridiplantae</taxon>
        <taxon>Streptophyta</taxon>
        <taxon>Embryophyta</taxon>
        <taxon>Tracheophyta</taxon>
        <taxon>Spermatophyta</taxon>
        <taxon>Magnoliopsida</taxon>
        <taxon>eudicotyledons</taxon>
        <taxon>Gunneridae</taxon>
        <taxon>Pentapetalae</taxon>
        <taxon>rosids</taxon>
        <taxon>fabids</taxon>
        <taxon>Fabales</taxon>
        <taxon>Fabaceae</taxon>
        <taxon>Papilionoideae</taxon>
        <taxon>50 kb inversion clade</taxon>
        <taxon>dalbergioids sensu lato</taxon>
        <taxon>Dalbergieae</taxon>
        <taxon>Pterocarpus clade</taxon>
        <taxon>Stylosanthes</taxon>
    </lineage>
</organism>
<dbReference type="Pfam" id="PF03097">
    <property type="entry name" value="BRO1"/>
    <property type="match status" value="1"/>
</dbReference>
<keyword evidence="3" id="KW-1185">Reference proteome</keyword>
<evidence type="ECO:0000259" key="1">
    <source>
        <dbReference type="PROSITE" id="PS51180"/>
    </source>
</evidence>
<dbReference type="EMBL" id="JASCZI010090859">
    <property type="protein sequence ID" value="MED6147235.1"/>
    <property type="molecule type" value="Genomic_DNA"/>
</dbReference>
<feature type="domain" description="BRO1" evidence="1">
    <location>
        <begin position="1"/>
        <end position="223"/>
    </location>
</feature>
<dbReference type="InterPro" id="IPR047138">
    <property type="entry name" value="RHPN1_2"/>
</dbReference>
<dbReference type="InterPro" id="IPR004328">
    <property type="entry name" value="BRO1_dom"/>
</dbReference>
<comment type="caution">
    <text evidence="2">The sequence shown here is derived from an EMBL/GenBank/DDBJ whole genome shotgun (WGS) entry which is preliminary data.</text>
</comment>
<gene>
    <name evidence="2" type="ORF">PIB30_042189</name>
</gene>
<dbReference type="Gene3D" id="1.25.40.280">
    <property type="entry name" value="alix/aip1 like domains"/>
    <property type="match status" value="1"/>
</dbReference>
<dbReference type="Proteomes" id="UP001341840">
    <property type="component" value="Unassembled WGS sequence"/>
</dbReference>